<keyword evidence="1" id="KW-0472">Membrane</keyword>
<feature type="domain" description="Calcineurin-like phosphoesterase" evidence="2">
    <location>
        <begin position="49"/>
        <end position="124"/>
    </location>
</feature>
<name>A0A3A9K7V8_9BACI</name>
<proteinExistence type="predicted"/>
<dbReference type="AlphaFoldDB" id="A0A3A9K7V8"/>
<keyword evidence="1" id="KW-1133">Transmembrane helix</keyword>
<dbReference type="GO" id="GO:0016787">
    <property type="term" value="F:hydrolase activity"/>
    <property type="evidence" value="ECO:0007669"/>
    <property type="project" value="InterPro"/>
</dbReference>
<comment type="caution">
    <text evidence="3">The sequence shown here is derived from an EMBL/GenBank/DDBJ whole genome shotgun (WGS) entry which is preliminary data.</text>
</comment>
<dbReference type="InterPro" id="IPR029052">
    <property type="entry name" value="Metallo-depent_PP-like"/>
</dbReference>
<evidence type="ECO:0000256" key="1">
    <source>
        <dbReference type="SAM" id="Phobius"/>
    </source>
</evidence>
<evidence type="ECO:0000313" key="4">
    <source>
        <dbReference type="Proteomes" id="UP000281498"/>
    </source>
</evidence>
<feature type="transmembrane region" description="Helical" evidence="1">
    <location>
        <begin position="7"/>
        <end position="24"/>
    </location>
</feature>
<dbReference type="Pfam" id="PF00149">
    <property type="entry name" value="Metallophos"/>
    <property type="match status" value="1"/>
</dbReference>
<protein>
    <recommendedName>
        <fullName evidence="2">Calcineurin-like phosphoesterase domain-containing protein</fullName>
    </recommendedName>
</protein>
<dbReference type="InterPro" id="IPR051158">
    <property type="entry name" value="Metallophosphoesterase_sf"/>
</dbReference>
<dbReference type="SUPFAM" id="SSF56300">
    <property type="entry name" value="Metallo-dependent phosphatases"/>
    <property type="match status" value="1"/>
</dbReference>
<dbReference type="Gene3D" id="3.60.21.10">
    <property type="match status" value="1"/>
</dbReference>
<dbReference type="EMBL" id="PDOE01000007">
    <property type="protein sequence ID" value="RKL66431.1"/>
    <property type="molecule type" value="Genomic_DNA"/>
</dbReference>
<dbReference type="PANTHER" id="PTHR31302:SF0">
    <property type="entry name" value="TRANSMEMBRANE PROTEIN WITH METALLOPHOSPHOESTERASE DOMAIN"/>
    <property type="match status" value="1"/>
</dbReference>
<keyword evidence="1" id="KW-0812">Transmembrane</keyword>
<keyword evidence="4" id="KW-1185">Reference proteome</keyword>
<sequence>MKFFIRISIGILVFLISLTVYTIWDNNRIRVMEETIYIEDLPADLQGFQILQIADLHEKTFGKGQEKLIQTINELEYDVAVFTGDMLNDENSDNYDPTYSLLDGMDNLNDALFVPGNTDPGGVFTGPTYSLDQHDFITGMSDRGVEQLDAVQND</sequence>
<evidence type="ECO:0000259" key="2">
    <source>
        <dbReference type="Pfam" id="PF00149"/>
    </source>
</evidence>
<gene>
    <name evidence="3" type="ORF">CR203_16195</name>
</gene>
<reference evidence="3 4" key="1">
    <citation type="submission" date="2017-10" db="EMBL/GenBank/DDBJ databases">
        <title>Bacillus sp. nov., a halophilic bacterium isolated from a Keqin Lake.</title>
        <authorList>
            <person name="Wang H."/>
        </authorList>
    </citation>
    <scope>NUCLEOTIDE SEQUENCE [LARGE SCALE GENOMIC DNA]</scope>
    <source>
        <strain evidence="3 4">KCTC 13187</strain>
    </source>
</reference>
<organism evidence="3 4">
    <name type="scientific">Salipaludibacillus neizhouensis</name>
    <dbReference type="NCBI Taxonomy" id="885475"/>
    <lineage>
        <taxon>Bacteria</taxon>
        <taxon>Bacillati</taxon>
        <taxon>Bacillota</taxon>
        <taxon>Bacilli</taxon>
        <taxon>Bacillales</taxon>
        <taxon>Bacillaceae</taxon>
    </lineage>
</organism>
<dbReference type="PANTHER" id="PTHR31302">
    <property type="entry name" value="TRANSMEMBRANE PROTEIN WITH METALLOPHOSPHOESTERASE DOMAIN-RELATED"/>
    <property type="match status" value="1"/>
</dbReference>
<dbReference type="Proteomes" id="UP000281498">
    <property type="component" value="Unassembled WGS sequence"/>
</dbReference>
<evidence type="ECO:0000313" key="3">
    <source>
        <dbReference type="EMBL" id="RKL66431.1"/>
    </source>
</evidence>
<dbReference type="InterPro" id="IPR004843">
    <property type="entry name" value="Calcineurin-like_PHP"/>
</dbReference>
<accession>A0A3A9K7V8</accession>